<evidence type="ECO:0000313" key="1">
    <source>
        <dbReference type="EMBL" id="KXB00713.1"/>
    </source>
</evidence>
<proteinExistence type="predicted"/>
<protein>
    <submittedName>
        <fullName evidence="1">Uncharacterized protein</fullName>
    </submittedName>
</protein>
<dbReference type="EMBL" id="LHXU01000005">
    <property type="protein sequence ID" value="KXB00713.1"/>
    <property type="molecule type" value="Genomic_DNA"/>
</dbReference>
<accession>A0A133V2Q8</accession>
<reference evidence="1 2" key="1">
    <citation type="journal article" date="2016" name="Sci. Rep.">
        <title>Metabolic traits of an uncultured archaeal lineage -MSBL1- from brine pools of the Red Sea.</title>
        <authorList>
            <person name="Mwirichia R."/>
            <person name="Alam I."/>
            <person name="Rashid M."/>
            <person name="Vinu M."/>
            <person name="Ba-Alawi W."/>
            <person name="Anthony Kamau A."/>
            <person name="Kamanda Ngugi D."/>
            <person name="Goker M."/>
            <person name="Klenk H.P."/>
            <person name="Bajic V."/>
            <person name="Stingl U."/>
        </authorList>
    </citation>
    <scope>NUCLEOTIDE SEQUENCE [LARGE SCALE GENOMIC DNA]</scope>
    <source>
        <strain evidence="1">SCGC-AAA259M10</strain>
    </source>
</reference>
<comment type="caution">
    <text evidence="1">The sequence shown here is derived from an EMBL/GenBank/DDBJ whole genome shotgun (WGS) entry which is preliminary data.</text>
</comment>
<organism evidence="1 2">
    <name type="scientific">candidate division MSBL1 archaeon SCGC-AAA259M10</name>
    <dbReference type="NCBI Taxonomy" id="1698270"/>
    <lineage>
        <taxon>Archaea</taxon>
        <taxon>Methanobacteriati</taxon>
        <taxon>Methanobacteriota</taxon>
        <taxon>candidate division MSBL1</taxon>
    </lineage>
</organism>
<evidence type="ECO:0000313" key="2">
    <source>
        <dbReference type="Proteomes" id="UP000070341"/>
    </source>
</evidence>
<keyword evidence="2" id="KW-1185">Reference proteome</keyword>
<dbReference type="AlphaFoldDB" id="A0A133V2Q8"/>
<dbReference type="Proteomes" id="UP000070341">
    <property type="component" value="Unassembled WGS sequence"/>
</dbReference>
<name>A0A133V2Q8_9EURY</name>
<gene>
    <name evidence="1" type="ORF">AKJ40_00700</name>
</gene>
<sequence>MTRTYPVCLSETLVRNRGTGLSRILARNSTADPMKGMTYIRDKGLNDIMARNSAMGPKSSLARTQITALSYSMARILNVVLKCIVARNLPDGSH</sequence>